<dbReference type="Proteomes" id="UP000319263">
    <property type="component" value="Chromosome"/>
</dbReference>
<keyword evidence="6" id="KW-1185">Reference proteome</keyword>
<evidence type="ECO:0000313" key="6">
    <source>
        <dbReference type="Proteomes" id="UP000319263"/>
    </source>
</evidence>
<dbReference type="CDD" id="cd02883">
    <property type="entry name" value="NUDIX_Hydrolase"/>
    <property type="match status" value="1"/>
</dbReference>
<name>A0A516PZ41_9ACTN</name>
<comment type="similarity">
    <text evidence="1 3">Belongs to the Nudix hydrolase family.</text>
</comment>
<dbReference type="GO" id="GO:0016787">
    <property type="term" value="F:hydrolase activity"/>
    <property type="evidence" value="ECO:0007669"/>
    <property type="project" value="UniProtKB-KW"/>
</dbReference>
<dbReference type="InterPro" id="IPR000086">
    <property type="entry name" value="NUDIX_hydrolase_dom"/>
</dbReference>
<evidence type="ECO:0000256" key="2">
    <source>
        <dbReference type="ARBA" id="ARBA00022801"/>
    </source>
</evidence>
<dbReference type="PANTHER" id="PTHR43736">
    <property type="entry name" value="ADP-RIBOSE PYROPHOSPHATASE"/>
    <property type="match status" value="1"/>
</dbReference>
<keyword evidence="2 3" id="KW-0378">Hydrolase</keyword>
<dbReference type="InterPro" id="IPR015797">
    <property type="entry name" value="NUDIX_hydrolase-like_dom_sf"/>
</dbReference>
<dbReference type="Pfam" id="PF00293">
    <property type="entry name" value="NUDIX"/>
    <property type="match status" value="1"/>
</dbReference>
<evidence type="ECO:0000313" key="5">
    <source>
        <dbReference type="EMBL" id="QDP96443.1"/>
    </source>
</evidence>
<dbReference type="RefSeq" id="WP_143986408.1">
    <property type="nucleotide sequence ID" value="NZ_CP041692.1"/>
</dbReference>
<dbReference type="PROSITE" id="PS51462">
    <property type="entry name" value="NUDIX"/>
    <property type="match status" value="1"/>
</dbReference>
<dbReference type="AlphaFoldDB" id="A0A516PZ41"/>
<evidence type="ECO:0000259" key="4">
    <source>
        <dbReference type="PROSITE" id="PS51462"/>
    </source>
</evidence>
<dbReference type="EMBL" id="CP041692">
    <property type="protein sequence ID" value="QDP96443.1"/>
    <property type="molecule type" value="Genomic_DNA"/>
</dbReference>
<dbReference type="PRINTS" id="PR00502">
    <property type="entry name" value="NUDIXFAMILY"/>
</dbReference>
<dbReference type="InterPro" id="IPR020084">
    <property type="entry name" value="NUDIX_hydrolase_CS"/>
</dbReference>
<evidence type="ECO:0000256" key="1">
    <source>
        <dbReference type="ARBA" id="ARBA00005582"/>
    </source>
</evidence>
<evidence type="ECO:0000256" key="3">
    <source>
        <dbReference type="RuleBase" id="RU003476"/>
    </source>
</evidence>
<dbReference type="KEGG" id="mik:FOE78_11485"/>
<accession>A0A516PZ41</accession>
<proteinExistence type="inferred from homology"/>
<dbReference type="SUPFAM" id="SSF55811">
    <property type="entry name" value="Nudix"/>
    <property type="match status" value="1"/>
</dbReference>
<dbReference type="Gene3D" id="3.90.79.10">
    <property type="entry name" value="Nucleoside Triphosphate Pyrophosphohydrolase"/>
    <property type="match status" value="1"/>
</dbReference>
<sequence>MHFSDYDTRLAAYAVIVDDSTGTDRILLSWFNGGRNGRARQCWSLPGGGVEYEESIEQAIVREAKEETGYDVELGLPLTTSTFTTRDPGRRPYKAVRILYTAAVTGGTVGTLEVGGTTDRADWLPIDKVVDEPHADIVAIGIDAWQQLAR</sequence>
<dbReference type="OrthoDB" id="9804442at2"/>
<gene>
    <name evidence="5" type="ORF">FOE78_11485</name>
</gene>
<feature type="domain" description="Nudix hydrolase" evidence="4">
    <location>
        <begin position="7"/>
        <end position="146"/>
    </location>
</feature>
<reference evidence="5 6" key="1">
    <citation type="submission" date="2019-07" db="EMBL/GenBank/DDBJ databases">
        <title>Microlunatus dokdonensis sp. nov. isolated from the rhizospheric soil of the wild plant Elymus tsukushiensis.</title>
        <authorList>
            <person name="Ghim S.-Y."/>
            <person name="Hwang Y.-J."/>
            <person name="Son J.-S."/>
            <person name="Shin J.-H."/>
        </authorList>
    </citation>
    <scope>NUCLEOTIDE SEQUENCE [LARGE SCALE GENOMIC DNA]</scope>
    <source>
        <strain evidence="5 6">KUDC0627</strain>
    </source>
</reference>
<protein>
    <submittedName>
        <fullName evidence="5">NUDIX hydrolase</fullName>
    </submittedName>
</protein>
<dbReference type="InterPro" id="IPR020476">
    <property type="entry name" value="Nudix_hydrolase"/>
</dbReference>
<dbReference type="PROSITE" id="PS00893">
    <property type="entry name" value="NUDIX_BOX"/>
    <property type="match status" value="1"/>
</dbReference>
<dbReference type="PANTHER" id="PTHR43736:SF1">
    <property type="entry name" value="DIHYDRONEOPTERIN TRIPHOSPHATE DIPHOSPHATASE"/>
    <property type="match status" value="1"/>
</dbReference>
<organism evidence="5 6">
    <name type="scientific">Microlunatus elymi</name>
    <dbReference type="NCBI Taxonomy" id="2596828"/>
    <lineage>
        <taxon>Bacteria</taxon>
        <taxon>Bacillati</taxon>
        <taxon>Actinomycetota</taxon>
        <taxon>Actinomycetes</taxon>
        <taxon>Propionibacteriales</taxon>
        <taxon>Propionibacteriaceae</taxon>
        <taxon>Microlunatus</taxon>
    </lineage>
</organism>